<evidence type="ECO:0000313" key="12">
    <source>
        <dbReference type="EMBL" id="QQL92174.1"/>
    </source>
</evidence>
<keyword evidence="10 11" id="KW-0472">Membrane</keyword>
<dbReference type="SUPFAM" id="SSF81540">
    <property type="entry name" value="Subunit VIII of photosystem I reaction centre, PsaI"/>
    <property type="match status" value="1"/>
</dbReference>
<evidence type="ECO:0000256" key="5">
    <source>
        <dbReference type="ARBA" id="ARBA00022531"/>
    </source>
</evidence>
<dbReference type="GeneID" id="67141333"/>
<name>A0A7T7JMI3_9GENT</name>
<keyword evidence="12" id="KW-0150">Chloroplast</keyword>
<gene>
    <name evidence="11 12" type="primary">psaI</name>
</gene>
<keyword evidence="9 11" id="KW-0793">Thylakoid</keyword>
<proteinExistence type="inferred from homology"/>
<evidence type="ECO:0000256" key="4">
    <source>
        <dbReference type="ARBA" id="ARBA00019929"/>
    </source>
</evidence>
<feature type="transmembrane region" description="Helical" evidence="11">
    <location>
        <begin position="6"/>
        <end position="28"/>
    </location>
</feature>
<keyword evidence="6 11" id="KW-0812">Transmembrane</keyword>
<dbReference type="GO" id="GO:0015979">
    <property type="term" value="P:photosynthesis"/>
    <property type="evidence" value="ECO:0007669"/>
    <property type="project" value="UniProtKB-UniRule"/>
</dbReference>
<comment type="similarity">
    <text evidence="3 11">Belongs to the PsaI family.</text>
</comment>
<keyword evidence="8 11" id="KW-1133">Transmembrane helix</keyword>
<organism evidence="12">
    <name type="scientific">Pterygocalyx volubilis</name>
    <dbReference type="NCBI Taxonomy" id="50808"/>
    <lineage>
        <taxon>Eukaryota</taxon>
        <taxon>Viridiplantae</taxon>
        <taxon>Streptophyta</taxon>
        <taxon>Embryophyta</taxon>
        <taxon>Tracheophyta</taxon>
        <taxon>Spermatophyta</taxon>
        <taxon>Magnoliopsida</taxon>
        <taxon>eudicotyledons</taxon>
        <taxon>Gunneridae</taxon>
        <taxon>Pentapetalae</taxon>
        <taxon>asterids</taxon>
        <taxon>lamiids</taxon>
        <taxon>Gentianales</taxon>
        <taxon>Gentianaceae</taxon>
        <taxon>Gentianeae</taxon>
        <taxon>Swertiinae</taxon>
        <taxon>Pterygocalyx</taxon>
    </lineage>
</organism>
<keyword evidence="7 11" id="KW-0603">Photosystem I</keyword>
<geneLocation type="chloroplast" evidence="12"/>
<dbReference type="Pfam" id="PF00796">
    <property type="entry name" value="PSI_8"/>
    <property type="match status" value="1"/>
</dbReference>
<dbReference type="GO" id="GO:0009522">
    <property type="term" value="C:photosystem I"/>
    <property type="evidence" value="ECO:0007669"/>
    <property type="project" value="UniProtKB-KW"/>
</dbReference>
<evidence type="ECO:0000256" key="6">
    <source>
        <dbReference type="ARBA" id="ARBA00022692"/>
    </source>
</evidence>
<dbReference type="PANTHER" id="PTHR35775:SF2">
    <property type="entry name" value="PHOTOSYSTEM I REACTION CENTER SUBUNIT VIII"/>
    <property type="match status" value="1"/>
</dbReference>
<keyword evidence="5 11" id="KW-0602">Photosynthesis</keyword>
<evidence type="ECO:0000256" key="9">
    <source>
        <dbReference type="ARBA" id="ARBA00023078"/>
    </source>
</evidence>
<dbReference type="HAMAP" id="MF_00431">
    <property type="entry name" value="PSI_PsaI"/>
    <property type="match status" value="1"/>
</dbReference>
<dbReference type="NCBIfam" id="TIGR03052">
    <property type="entry name" value="PS_I_psaI"/>
    <property type="match status" value="1"/>
</dbReference>
<evidence type="ECO:0000256" key="11">
    <source>
        <dbReference type="HAMAP-Rule" id="MF_00431"/>
    </source>
</evidence>
<evidence type="ECO:0000256" key="1">
    <source>
        <dbReference type="ARBA" id="ARBA00003541"/>
    </source>
</evidence>
<comment type="subcellular location">
    <subcellularLocation>
        <location evidence="2 11">Plastid</location>
        <location evidence="2 11">Chloroplast thylakoid membrane</location>
        <topology evidence="2 11">Single-pass membrane protein</topology>
    </subcellularLocation>
</comment>
<dbReference type="PANTHER" id="PTHR35775">
    <property type="match status" value="1"/>
</dbReference>
<dbReference type="EMBL" id="MK993635">
    <property type="protein sequence ID" value="QQL92174.1"/>
    <property type="molecule type" value="Genomic_DNA"/>
</dbReference>
<protein>
    <recommendedName>
        <fullName evidence="4 11">Photosystem I reaction center subunit VIII</fullName>
        <shortName evidence="11">PSI-I</shortName>
    </recommendedName>
</protein>
<dbReference type="AlphaFoldDB" id="A0A7T7JMI3"/>
<accession>A0A7T7JMI3</accession>
<evidence type="ECO:0000256" key="3">
    <source>
        <dbReference type="ARBA" id="ARBA00005252"/>
    </source>
</evidence>
<reference evidence="12" key="1">
    <citation type="journal article" date="2019" name="Mitochondrial DNA Part B Resour">
        <title>Characterization of the complete chloroplast genome of Pterygocalyx volubilis (Gentianaceae).</title>
        <authorList>
            <person name="Wang J."/>
            <person name="Cao Q."/>
            <person name="Wang K."/>
            <person name="Xing R."/>
            <person name="Wang L."/>
            <person name="Zhou D."/>
        </authorList>
    </citation>
    <scope>NUCLEOTIDE SEQUENCE</scope>
</reference>
<evidence type="ECO:0000256" key="7">
    <source>
        <dbReference type="ARBA" id="ARBA00022836"/>
    </source>
</evidence>
<dbReference type="RefSeq" id="YP_010144854.1">
    <property type="nucleotide sequence ID" value="NC_056992.1"/>
</dbReference>
<dbReference type="InterPro" id="IPR036357">
    <property type="entry name" value="PSI_PsaI_sf"/>
</dbReference>
<keyword evidence="12" id="KW-0934">Plastid</keyword>
<evidence type="ECO:0000256" key="8">
    <source>
        <dbReference type="ARBA" id="ARBA00022989"/>
    </source>
</evidence>
<dbReference type="InterPro" id="IPR001302">
    <property type="entry name" value="PSI_PsaI"/>
</dbReference>
<sequence length="36" mass="3991">MPTFSFPSIFVPLVGLLFPAIAMVSLSFHVQKNKIL</sequence>
<evidence type="ECO:0000256" key="10">
    <source>
        <dbReference type="ARBA" id="ARBA00023136"/>
    </source>
</evidence>
<dbReference type="GO" id="GO:0009535">
    <property type="term" value="C:chloroplast thylakoid membrane"/>
    <property type="evidence" value="ECO:0007669"/>
    <property type="project" value="UniProtKB-SubCell"/>
</dbReference>
<evidence type="ECO:0000256" key="2">
    <source>
        <dbReference type="ARBA" id="ARBA00004581"/>
    </source>
</evidence>
<comment type="function">
    <text evidence="1 11">May help in the organization of the PsaL subunit.</text>
</comment>